<dbReference type="GO" id="GO:0003735">
    <property type="term" value="F:structural constituent of ribosome"/>
    <property type="evidence" value="ECO:0007669"/>
    <property type="project" value="InterPro"/>
</dbReference>
<feature type="region of interest" description="Disordered" evidence="1">
    <location>
        <begin position="29"/>
        <end position="50"/>
    </location>
</feature>
<organism evidence="2 3">
    <name type="scientific">Cronartium quercuum f. sp. fusiforme G11</name>
    <dbReference type="NCBI Taxonomy" id="708437"/>
    <lineage>
        <taxon>Eukaryota</taxon>
        <taxon>Fungi</taxon>
        <taxon>Dikarya</taxon>
        <taxon>Basidiomycota</taxon>
        <taxon>Pucciniomycotina</taxon>
        <taxon>Pucciniomycetes</taxon>
        <taxon>Pucciniales</taxon>
        <taxon>Coleosporiaceae</taxon>
        <taxon>Cronartium</taxon>
    </lineage>
</organism>
<evidence type="ECO:0000313" key="2">
    <source>
        <dbReference type="EMBL" id="KAG0145981.1"/>
    </source>
</evidence>
<sequence>MSFKPSIVLHGARRMPLTSKQAGVGFYKGTGHHPALGPKSQGAHGSGRKYGKTYRLDSKKMRTFVVPKVVLDFEQLLVRSDLRPYTESTKSLSPDTDPNPWPVDQRKMQSKLTQQRAPWHNPQSIYSKEGFDHEYLKQLLDHMRKEPTRTESNEVESVTQDARLVN</sequence>
<dbReference type="Proteomes" id="UP000886653">
    <property type="component" value="Unassembled WGS sequence"/>
</dbReference>
<feature type="region of interest" description="Disordered" evidence="1">
    <location>
        <begin position="84"/>
        <end position="125"/>
    </location>
</feature>
<reference evidence="2" key="1">
    <citation type="submission" date="2013-11" db="EMBL/GenBank/DDBJ databases">
        <title>Genome sequence of the fusiform rust pathogen reveals effectors for host alternation and coevolution with pine.</title>
        <authorList>
            <consortium name="DOE Joint Genome Institute"/>
            <person name="Smith K."/>
            <person name="Pendleton A."/>
            <person name="Kubisiak T."/>
            <person name="Anderson C."/>
            <person name="Salamov A."/>
            <person name="Aerts A."/>
            <person name="Riley R."/>
            <person name="Clum A."/>
            <person name="Lindquist E."/>
            <person name="Ence D."/>
            <person name="Campbell M."/>
            <person name="Kronenberg Z."/>
            <person name="Feau N."/>
            <person name="Dhillon B."/>
            <person name="Hamelin R."/>
            <person name="Burleigh J."/>
            <person name="Smith J."/>
            <person name="Yandell M."/>
            <person name="Nelson C."/>
            <person name="Grigoriev I."/>
            <person name="Davis J."/>
        </authorList>
    </citation>
    <scope>NUCLEOTIDE SEQUENCE</scope>
    <source>
        <strain evidence="2">G11</strain>
    </source>
</reference>
<dbReference type="OrthoDB" id="408933at2759"/>
<comment type="caution">
    <text evidence="2">The sequence shown here is derived from an EMBL/GenBank/DDBJ whole genome shotgun (WGS) entry which is preliminary data.</text>
</comment>
<feature type="compositionally biased region" description="Polar residues" evidence="1">
    <location>
        <begin position="86"/>
        <end position="96"/>
    </location>
</feature>
<proteinExistence type="predicted"/>
<feature type="region of interest" description="Disordered" evidence="1">
    <location>
        <begin position="145"/>
        <end position="166"/>
    </location>
</feature>
<feature type="compositionally biased region" description="Polar residues" evidence="1">
    <location>
        <begin position="110"/>
        <end position="125"/>
    </location>
</feature>
<dbReference type="AlphaFoldDB" id="A0A9P6NM33"/>
<evidence type="ECO:0008006" key="4">
    <source>
        <dbReference type="Google" id="ProtNLM"/>
    </source>
</evidence>
<keyword evidence="3" id="KW-1185">Reference proteome</keyword>
<protein>
    <recommendedName>
        <fullName evidence="4">Mitochondrial ribosomal protein L27</fullName>
    </recommendedName>
</protein>
<accession>A0A9P6NM33</accession>
<evidence type="ECO:0000256" key="1">
    <source>
        <dbReference type="SAM" id="MobiDB-lite"/>
    </source>
</evidence>
<dbReference type="Pfam" id="PF09809">
    <property type="entry name" value="MRP-L27"/>
    <property type="match status" value="1"/>
</dbReference>
<name>A0A9P6NM33_9BASI</name>
<evidence type="ECO:0000313" key="3">
    <source>
        <dbReference type="Proteomes" id="UP000886653"/>
    </source>
</evidence>
<gene>
    <name evidence="2" type="ORF">CROQUDRAFT_45043</name>
</gene>
<dbReference type="GO" id="GO:0005762">
    <property type="term" value="C:mitochondrial large ribosomal subunit"/>
    <property type="evidence" value="ECO:0007669"/>
    <property type="project" value="InterPro"/>
</dbReference>
<dbReference type="InterPro" id="IPR019189">
    <property type="entry name" value="Ribosomal_mL41"/>
</dbReference>
<dbReference type="EMBL" id="MU167267">
    <property type="protein sequence ID" value="KAG0145981.1"/>
    <property type="molecule type" value="Genomic_DNA"/>
</dbReference>